<keyword evidence="12" id="KW-0046">Antibiotic resistance</keyword>
<evidence type="ECO:0000256" key="2">
    <source>
        <dbReference type="ARBA" id="ARBA00001947"/>
    </source>
</evidence>
<keyword evidence="8" id="KW-0732">Signal</keyword>
<evidence type="ECO:0000256" key="6">
    <source>
        <dbReference type="ARBA" id="ARBA00012865"/>
    </source>
</evidence>
<gene>
    <name evidence="14" type="ORF">SAMN06265377_0152</name>
</gene>
<dbReference type="InterPro" id="IPR058199">
    <property type="entry name" value="BlaB//VIM/IMP-1"/>
</dbReference>
<evidence type="ECO:0000256" key="5">
    <source>
        <dbReference type="ARBA" id="ARBA00011245"/>
    </source>
</evidence>
<evidence type="ECO:0000256" key="1">
    <source>
        <dbReference type="ARBA" id="ARBA00001526"/>
    </source>
</evidence>
<evidence type="ECO:0000256" key="12">
    <source>
        <dbReference type="ARBA" id="ARBA00023251"/>
    </source>
</evidence>
<dbReference type="NCBIfam" id="NF033088">
    <property type="entry name" value="bla_subclass_B1"/>
    <property type="match status" value="1"/>
</dbReference>
<evidence type="ECO:0000256" key="9">
    <source>
        <dbReference type="ARBA" id="ARBA00022764"/>
    </source>
</evidence>
<dbReference type="InterPro" id="IPR036866">
    <property type="entry name" value="RibonucZ/Hydroxyglut_hydro"/>
</dbReference>
<feature type="domain" description="Metallo-beta-lactamase" evidence="13">
    <location>
        <begin position="63"/>
        <end position="232"/>
    </location>
</feature>
<dbReference type="Gene3D" id="3.60.15.10">
    <property type="entry name" value="Ribonuclease Z/Hydroxyacylglutathione hydrolase-like"/>
    <property type="match status" value="1"/>
</dbReference>
<keyword evidence="15" id="KW-1185">Reference proteome</keyword>
<dbReference type="InterPro" id="IPR050855">
    <property type="entry name" value="NDM-1-like"/>
</dbReference>
<reference evidence="15" key="1">
    <citation type="submission" date="2017-09" db="EMBL/GenBank/DDBJ databases">
        <authorList>
            <person name="Varghese N."/>
            <person name="Submissions S."/>
        </authorList>
    </citation>
    <scope>NUCLEOTIDE SEQUENCE [LARGE SCALE GENOMIC DNA]</scope>
    <source>
        <strain evidence="15">DSM 25885</strain>
    </source>
</reference>
<comment type="subcellular location">
    <subcellularLocation>
        <location evidence="3">Periplasm</location>
    </subcellularLocation>
</comment>
<dbReference type="SMART" id="SM00849">
    <property type="entry name" value="Lactamase_B"/>
    <property type="match status" value="1"/>
</dbReference>
<keyword evidence="7" id="KW-0479">Metal-binding</keyword>
<dbReference type="SUPFAM" id="SSF56281">
    <property type="entry name" value="Metallo-hydrolase/oxidoreductase"/>
    <property type="match status" value="1"/>
</dbReference>
<dbReference type="PANTHER" id="PTHR42951:SF4">
    <property type="entry name" value="ACYL-COENZYME A THIOESTERASE MBLAC2"/>
    <property type="match status" value="1"/>
</dbReference>
<evidence type="ECO:0000256" key="4">
    <source>
        <dbReference type="ARBA" id="ARBA00005250"/>
    </source>
</evidence>
<dbReference type="EMBL" id="OBEH01000001">
    <property type="protein sequence ID" value="SNY94493.1"/>
    <property type="molecule type" value="Genomic_DNA"/>
</dbReference>
<dbReference type="GO" id="GO:0017001">
    <property type="term" value="P:antibiotic catabolic process"/>
    <property type="evidence" value="ECO:0007669"/>
    <property type="project" value="UniProtKB-ARBA"/>
</dbReference>
<organism evidence="14 15">
    <name type="scientific">Flagellimonas pacifica</name>
    <dbReference type="NCBI Taxonomy" id="1247520"/>
    <lineage>
        <taxon>Bacteria</taxon>
        <taxon>Pseudomonadati</taxon>
        <taxon>Bacteroidota</taxon>
        <taxon>Flavobacteriia</taxon>
        <taxon>Flavobacteriales</taxon>
        <taxon>Flavobacteriaceae</taxon>
        <taxon>Flagellimonas</taxon>
    </lineage>
</organism>
<dbReference type="AlphaFoldDB" id="A0A285MCQ7"/>
<dbReference type="InterPro" id="IPR001279">
    <property type="entry name" value="Metallo-B-lactamas"/>
</dbReference>
<dbReference type="Pfam" id="PF00753">
    <property type="entry name" value="Lactamase_B"/>
    <property type="match status" value="1"/>
</dbReference>
<accession>A0A285MCQ7</accession>
<proteinExistence type="inferred from homology"/>
<dbReference type="Proteomes" id="UP000219048">
    <property type="component" value="Unassembled WGS sequence"/>
</dbReference>
<sequence length="250" mass="27596">MLDDTNYMKILKICSFIVLTILGCKTEKKNINYKSENLTVQQLTENSFVHVSYLETESFGRVACNGMVVANNGEAIIFDTPSNNEVSADLINWVKKELNCTVKAVVATHFHVDCIGGLETFHNNDILSYANDRTIELVKETNGIVPKNGFSNSMELHFGSEKVILDYLGEGHTSDNIIGYFSKDRIMFGGCLLKSIGAGKGNLEDANIGEWSNTVAKVKSQYPEATVVIPGHGKTGGRELLDFTIELFKN</sequence>
<comment type="similarity">
    <text evidence="4">Belongs to the metallo-beta-lactamase superfamily. Class-B beta-lactamase family.</text>
</comment>
<name>A0A285MCQ7_9FLAO</name>
<dbReference type="EC" id="3.5.2.6" evidence="6"/>
<comment type="subunit">
    <text evidence="5">Monomer.</text>
</comment>
<evidence type="ECO:0000313" key="15">
    <source>
        <dbReference type="Proteomes" id="UP000219048"/>
    </source>
</evidence>
<keyword evidence="10" id="KW-0378">Hydrolase</keyword>
<keyword evidence="9" id="KW-0574">Periplasm</keyword>
<evidence type="ECO:0000259" key="13">
    <source>
        <dbReference type="SMART" id="SM00849"/>
    </source>
</evidence>
<evidence type="ECO:0000256" key="8">
    <source>
        <dbReference type="ARBA" id="ARBA00022729"/>
    </source>
</evidence>
<dbReference type="PANTHER" id="PTHR42951">
    <property type="entry name" value="METALLO-BETA-LACTAMASE DOMAIN-CONTAINING"/>
    <property type="match status" value="1"/>
</dbReference>
<evidence type="ECO:0000256" key="10">
    <source>
        <dbReference type="ARBA" id="ARBA00022801"/>
    </source>
</evidence>
<evidence type="ECO:0000313" key="14">
    <source>
        <dbReference type="EMBL" id="SNY94493.1"/>
    </source>
</evidence>
<evidence type="ECO:0000256" key="11">
    <source>
        <dbReference type="ARBA" id="ARBA00022833"/>
    </source>
</evidence>
<protein>
    <recommendedName>
        <fullName evidence="6">beta-lactamase</fullName>
        <ecNumber evidence="6">3.5.2.6</ecNumber>
    </recommendedName>
</protein>
<keyword evidence="11" id="KW-0862">Zinc</keyword>
<evidence type="ECO:0000256" key="7">
    <source>
        <dbReference type="ARBA" id="ARBA00022723"/>
    </source>
</evidence>
<evidence type="ECO:0000256" key="3">
    <source>
        <dbReference type="ARBA" id="ARBA00004418"/>
    </source>
</evidence>
<dbReference type="CDD" id="cd16302">
    <property type="entry name" value="CcrA-like_MBL-B1"/>
    <property type="match status" value="1"/>
</dbReference>
<comment type="catalytic activity">
    <reaction evidence="1">
        <text>a beta-lactam + H2O = a substituted beta-amino acid</text>
        <dbReference type="Rhea" id="RHEA:20401"/>
        <dbReference type="ChEBI" id="CHEBI:15377"/>
        <dbReference type="ChEBI" id="CHEBI:35627"/>
        <dbReference type="ChEBI" id="CHEBI:140347"/>
        <dbReference type="EC" id="3.5.2.6"/>
    </reaction>
</comment>
<comment type="cofactor">
    <cofactor evidence="2">
        <name>Zn(2+)</name>
        <dbReference type="ChEBI" id="CHEBI:29105"/>
    </cofactor>
</comment>